<evidence type="ECO:0000313" key="4">
    <source>
        <dbReference type="EMBL" id="KIL55491.1"/>
    </source>
</evidence>
<dbReference type="InterPro" id="IPR015943">
    <property type="entry name" value="WD40/YVTN_repeat-like_dom_sf"/>
</dbReference>
<dbReference type="Gene3D" id="2.130.10.10">
    <property type="entry name" value="YVTN repeat-like/Quinoprotein amine dehydrogenase"/>
    <property type="match status" value="1"/>
</dbReference>
<dbReference type="InterPro" id="IPR036322">
    <property type="entry name" value="WD40_repeat_dom_sf"/>
</dbReference>
<dbReference type="InParanoid" id="A0A0C2WFW7"/>
<dbReference type="PROSITE" id="PS50082">
    <property type="entry name" value="WD_REPEATS_2"/>
    <property type="match status" value="1"/>
</dbReference>
<dbReference type="Proteomes" id="UP000054549">
    <property type="component" value="Unassembled WGS sequence"/>
</dbReference>
<sequence>MRLMTFSPDDTLAIMTSNGILLYNVESRSFVSTLSFLRSTAMAFSPYSTHLAAGNSDSTVYLWDIRGIEASSPSSNKQAGGEVTALALFRDYSRVACGFEYGAVELWETGSLANQPIAAHTHHSKEVTTLGCSPDGWRFASGSNDWDCHLMGW</sequence>
<evidence type="ECO:0000313" key="5">
    <source>
        <dbReference type="Proteomes" id="UP000054549"/>
    </source>
</evidence>
<dbReference type="PROSITE" id="PS00678">
    <property type="entry name" value="WD_REPEATS_1"/>
    <property type="match status" value="1"/>
</dbReference>
<dbReference type="OrthoDB" id="427795at2759"/>
<name>A0A0C2WFW7_AMAMK</name>
<proteinExistence type="predicted"/>
<organism evidence="4 5">
    <name type="scientific">Amanita muscaria (strain Koide BX008)</name>
    <dbReference type="NCBI Taxonomy" id="946122"/>
    <lineage>
        <taxon>Eukaryota</taxon>
        <taxon>Fungi</taxon>
        <taxon>Dikarya</taxon>
        <taxon>Basidiomycota</taxon>
        <taxon>Agaricomycotina</taxon>
        <taxon>Agaricomycetes</taxon>
        <taxon>Agaricomycetidae</taxon>
        <taxon>Agaricales</taxon>
        <taxon>Pluteineae</taxon>
        <taxon>Amanitaceae</taxon>
        <taxon>Amanita</taxon>
    </lineage>
</organism>
<evidence type="ECO:0000256" key="2">
    <source>
        <dbReference type="ARBA" id="ARBA00022737"/>
    </source>
</evidence>
<dbReference type="SUPFAM" id="SSF50978">
    <property type="entry name" value="WD40 repeat-like"/>
    <property type="match status" value="1"/>
</dbReference>
<dbReference type="EMBL" id="KN818509">
    <property type="protein sequence ID" value="KIL55491.1"/>
    <property type="molecule type" value="Genomic_DNA"/>
</dbReference>
<protein>
    <submittedName>
        <fullName evidence="4">Uncharacterized protein</fullName>
    </submittedName>
</protein>
<accession>A0A0C2WFW7</accession>
<dbReference type="Pfam" id="PF00400">
    <property type="entry name" value="WD40"/>
    <property type="match status" value="2"/>
</dbReference>
<keyword evidence="1 3" id="KW-0853">WD repeat</keyword>
<dbReference type="InterPro" id="IPR001680">
    <property type="entry name" value="WD40_rpt"/>
</dbReference>
<dbReference type="PANTHER" id="PTHR19848:SF8">
    <property type="entry name" value="F-BOX AND WD REPEAT DOMAIN CONTAINING 7"/>
    <property type="match status" value="1"/>
</dbReference>
<gene>
    <name evidence="4" type="ORF">M378DRAFT_591462</name>
</gene>
<dbReference type="HOGENOM" id="CLU_1712799_0_0_1"/>
<evidence type="ECO:0000256" key="3">
    <source>
        <dbReference type="PROSITE-ProRule" id="PRU00221"/>
    </source>
</evidence>
<dbReference type="PANTHER" id="PTHR19848">
    <property type="entry name" value="WD40 REPEAT PROTEIN"/>
    <property type="match status" value="1"/>
</dbReference>
<evidence type="ECO:0000256" key="1">
    <source>
        <dbReference type="ARBA" id="ARBA00022574"/>
    </source>
</evidence>
<keyword evidence="2" id="KW-0677">Repeat</keyword>
<dbReference type="SMART" id="SM00320">
    <property type="entry name" value="WD40"/>
    <property type="match status" value="3"/>
</dbReference>
<feature type="repeat" description="WD" evidence="3">
    <location>
        <begin position="40"/>
        <end position="66"/>
    </location>
</feature>
<dbReference type="AlphaFoldDB" id="A0A0C2WFW7"/>
<dbReference type="STRING" id="946122.A0A0C2WFW7"/>
<keyword evidence="5" id="KW-1185">Reference proteome</keyword>
<dbReference type="InterPro" id="IPR019775">
    <property type="entry name" value="WD40_repeat_CS"/>
</dbReference>
<reference evidence="4 5" key="1">
    <citation type="submission" date="2014-04" db="EMBL/GenBank/DDBJ databases">
        <title>Evolutionary Origins and Diversification of the Mycorrhizal Mutualists.</title>
        <authorList>
            <consortium name="DOE Joint Genome Institute"/>
            <consortium name="Mycorrhizal Genomics Consortium"/>
            <person name="Kohler A."/>
            <person name="Kuo A."/>
            <person name="Nagy L.G."/>
            <person name="Floudas D."/>
            <person name="Copeland A."/>
            <person name="Barry K.W."/>
            <person name="Cichocki N."/>
            <person name="Veneault-Fourrey C."/>
            <person name="LaButti K."/>
            <person name="Lindquist E.A."/>
            <person name="Lipzen A."/>
            <person name="Lundell T."/>
            <person name="Morin E."/>
            <person name="Murat C."/>
            <person name="Riley R."/>
            <person name="Ohm R."/>
            <person name="Sun H."/>
            <person name="Tunlid A."/>
            <person name="Henrissat B."/>
            <person name="Grigoriev I.V."/>
            <person name="Hibbett D.S."/>
            <person name="Martin F."/>
        </authorList>
    </citation>
    <scope>NUCLEOTIDE SEQUENCE [LARGE SCALE GENOMIC DNA]</scope>
    <source>
        <strain evidence="4 5">Koide BX008</strain>
    </source>
</reference>